<dbReference type="CDD" id="cd00200">
    <property type="entry name" value="WD40"/>
    <property type="match status" value="1"/>
</dbReference>
<dbReference type="InterPro" id="IPR020472">
    <property type="entry name" value="WD40_PAC1"/>
</dbReference>
<feature type="domain" description="U3 small nucleolar RNA-associated protein 15 C-terminal" evidence="8">
    <location>
        <begin position="384"/>
        <end position="527"/>
    </location>
</feature>
<feature type="compositionally biased region" description="Polar residues" evidence="7">
    <location>
        <begin position="22"/>
        <end position="33"/>
    </location>
</feature>
<dbReference type="GO" id="GO:0005730">
    <property type="term" value="C:nucleolus"/>
    <property type="evidence" value="ECO:0007669"/>
    <property type="project" value="UniProtKB-SubCell"/>
</dbReference>
<accession>A0AAP0DLW5</accession>
<name>A0AAP0DLW5_9ASTR</name>
<keyword evidence="4" id="KW-0677">Repeat</keyword>
<keyword evidence="2" id="KW-0698">rRNA processing</keyword>
<feature type="repeat" description="WD" evidence="6">
    <location>
        <begin position="172"/>
        <end position="207"/>
    </location>
</feature>
<dbReference type="InterPro" id="IPR015943">
    <property type="entry name" value="WD40/YVTN_repeat-like_dom_sf"/>
</dbReference>
<evidence type="ECO:0000256" key="7">
    <source>
        <dbReference type="SAM" id="MobiDB-lite"/>
    </source>
</evidence>
<organism evidence="9 10">
    <name type="scientific">Deinandra increscens subsp. villosa</name>
    <dbReference type="NCBI Taxonomy" id="3103831"/>
    <lineage>
        <taxon>Eukaryota</taxon>
        <taxon>Viridiplantae</taxon>
        <taxon>Streptophyta</taxon>
        <taxon>Embryophyta</taxon>
        <taxon>Tracheophyta</taxon>
        <taxon>Spermatophyta</taxon>
        <taxon>Magnoliopsida</taxon>
        <taxon>eudicotyledons</taxon>
        <taxon>Gunneridae</taxon>
        <taxon>Pentapetalae</taxon>
        <taxon>asterids</taxon>
        <taxon>campanulids</taxon>
        <taxon>Asterales</taxon>
        <taxon>Asteraceae</taxon>
        <taxon>Asteroideae</taxon>
        <taxon>Heliantheae alliance</taxon>
        <taxon>Madieae</taxon>
        <taxon>Madiinae</taxon>
        <taxon>Deinandra</taxon>
    </lineage>
</organism>
<keyword evidence="3 6" id="KW-0853">WD repeat</keyword>
<feature type="repeat" description="WD" evidence="6">
    <location>
        <begin position="129"/>
        <end position="171"/>
    </location>
</feature>
<evidence type="ECO:0000256" key="6">
    <source>
        <dbReference type="PROSITE-ProRule" id="PRU00221"/>
    </source>
</evidence>
<protein>
    <recommendedName>
        <fullName evidence="8">U3 small nucleolar RNA-associated protein 15 C-terminal domain-containing protein</fullName>
    </recommendedName>
</protein>
<evidence type="ECO:0000256" key="4">
    <source>
        <dbReference type="ARBA" id="ARBA00022737"/>
    </source>
</evidence>
<dbReference type="PROSITE" id="PS50294">
    <property type="entry name" value="WD_REPEATS_REGION"/>
    <property type="match status" value="1"/>
</dbReference>
<dbReference type="AlphaFoldDB" id="A0AAP0DLW5"/>
<dbReference type="SUPFAM" id="SSF50978">
    <property type="entry name" value="WD40 repeat-like"/>
    <property type="match status" value="1"/>
</dbReference>
<dbReference type="GO" id="GO:0006364">
    <property type="term" value="P:rRNA processing"/>
    <property type="evidence" value="ECO:0007669"/>
    <property type="project" value="UniProtKB-KW"/>
</dbReference>
<evidence type="ECO:0000256" key="3">
    <source>
        <dbReference type="ARBA" id="ARBA00022574"/>
    </source>
</evidence>
<dbReference type="PANTHER" id="PTHR19924">
    <property type="entry name" value="UTP15 U3 SMALL NUCLEOLAR RNA-ASSOCIATED PROTEIN 15 FAMILY MEMBER"/>
    <property type="match status" value="1"/>
</dbReference>
<dbReference type="Gene3D" id="2.130.10.10">
    <property type="entry name" value="YVTN repeat-like/Quinoprotein amine dehydrogenase"/>
    <property type="match status" value="2"/>
</dbReference>
<dbReference type="InterPro" id="IPR001680">
    <property type="entry name" value="WD40_rpt"/>
</dbReference>
<sequence>MAVVDQSESGVKAFPVKPKLKPNTNNKSTSTPESKYWKSFKLKQPQTLVSSITSLAFSPTAPHDFAATHSATVTIFSSQTLDRKSTIASFKDTATSACYRSDGQLLAAGSYSGQIQIFDPKKRMALRRLDGHSRPVHFVSYPRVRKTHLYSGGDDAVVKYWDVSMGKLKNSLFGHKDYVRCGDGSPASDDMFITGSYDHTVKLWDVRVSDKGSMLSINHGAPVEDVIYLPSGGLIATAGGNSVKIWDVIGGGKLLHSMECHNKTVTSLCVAKIGKDNSEFSDQYRIFSVSLDGYLKVFDYSKLKITSSIRFPNSLMSVAFSPDSSTRVIGTSNGILYAGKRKTKENTESVKSEWGKYVGFGAIDEPEKRVLRPSYFRYFQRGQNEKPSKGDYLITRPKKVKLAEHDKLLKKFHHKEALVSALKANNPENIVAVMEELVSRKKLLKCIHNLGVDELGLLLKFLQKYSTMPRYAGMLIVLAKKVVENRIDDINGSDELKGYIRNLNRLIKEEMRIQQSLQEIQGMISPLLKIAGRR</sequence>
<feature type="region of interest" description="Disordered" evidence="7">
    <location>
        <begin position="1"/>
        <end position="33"/>
    </location>
</feature>
<comment type="caution">
    <text evidence="9">The sequence shown here is derived from an EMBL/GenBank/DDBJ whole genome shotgun (WGS) entry which is preliminary data.</text>
</comment>
<dbReference type="PRINTS" id="PR00320">
    <property type="entry name" value="GPROTEINBRPT"/>
</dbReference>
<dbReference type="PROSITE" id="PS50082">
    <property type="entry name" value="WD_REPEATS_2"/>
    <property type="match status" value="2"/>
</dbReference>
<dbReference type="SMART" id="SM00320">
    <property type="entry name" value="WD40"/>
    <property type="match status" value="6"/>
</dbReference>
<dbReference type="GO" id="GO:0045943">
    <property type="term" value="P:positive regulation of transcription by RNA polymerase I"/>
    <property type="evidence" value="ECO:0007669"/>
    <property type="project" value="TreeGrafter"/>
</dbReference>
<dbReference type="Pfam" id="PF09384">
    <property type="entry name" value="UTP15_C"/>
    <property type="match status" value="1"/>
</dbReference>
<dbReference type="FunFam" id="2.130.10.10:FF:001192">
    <property type="entry name" value="Protein SLOW WALKER 1"/>
    <property type="match status" value="1"/>
</dbReference>
<dbReference type="InterPro" id="IPR018983">
    <property type="entry name" value="U3_snoRNA-assocProt_15_C"/>
</dbReference>
<evidence type="ECO:0000259" key="8">
    <source>
        <dbReference type="Pfam" id="PF09384"/>
    </source>
</evidence>
<proteinExistence type="predicted"/>
<evidence type="ECO:0000256" key="2">
    <source>
        <dbReference type="ARBA" id="ARBA00022552"/>
    </source>
</evidence>
<dbReference type="Proteomes" id="UP001408789">
    <property type="component" value="Unassembled WGS sequence"/>
</dbReference>
<evidence type="ECO:0000313" key="9">
    <source>
        <dbReference type="EMBL" id="KAK9077091.1"/>
    </source>
</evidence>
<reference evidence="9 10" key="1">
    <citation type="submission" date="2024-04" db="EMBL/GenBank/DDBJ databases">
        <title>The reference genome of an endangered Asteraceae, Deinandra increscens subsp. villosa, native to the Central Coast of California.</title>
        <authorList>
            <person name="Guilliams M."/>
            <person name="Hasenstab-Lehman K."/>
            <person name="Meyer R."/>
            <person name="Mcevoy S."/>
        </authorList>
    </citation>
    <scope>NUCLEOTIDE SEQUENCE [LARGE SCALE GENOMIC DNA]</scope>
    <source>
        <tissue evidence="9">Leaf</tissue>
    </source>
</reference>
<evidence type="ECO:0000256" key="5">
    <source>
        <dbReference type="ARBA" id="ARBA00023242"/>
    </source>
</evidence>
<comment type="subcellular location">
    <subcellularLocation>
        <location evidence="1">Nucleus</location>
        <location evidence="1">Nucleolus</location>
    </subcellularLocation>
</comment>
<evidence type="ECO:0000256" key="1">
    <source>
        <dbReference type="ARBA" id="ARBA00004604"/>
    </source>
</evidence>
<dbReference type="InterPro" id="IPR036322">
    <property type="entry name" value="WD40_repeat_dom_sf"/>
</dbReference>
<gene>
    <name evidence="9" type="ORF">SSX86_005427</name>
</gene>
<keyword evidence="10" id="KW-1185">Reference proteome</keyword>
<keyword evidence="5" id="KW-0539">Nucleus</keyword>
<dbReference type="PANTHER" id="PTHR19924:SF26">
    <property type="entry name" value="U3 SMALL NUCLEOLAR RNA-ASSOCIATED PROTEIN 15 HOMOLOG"/>
    <property type="match status" value="1"/>
</dbReference>
<dbReference type="Pfam" id="PF00400">
    <property type="entry name" value="WD40"/>
    <property type="match status" value="5"/>
</dbReference>
<evidence type="ECO:0000313" key="10">
    <source>
        <dbReference type="Proteomes" id="UP001408789"/>
    </source>
</evidence>
<dbReference type="EMBL" id="JBCNJP010000007">
    <property type="protein sequence ID" value="KAK9077091.1"/>
    <property type="molecule type" value="Genomic_DNA"/>
</dbReference>